<dbReference type="AlphaFoldDB" id="A0A9W2YTB8"/>
<sequence length="423" mass="48072">MKVSKEGGDIMKESSFLKLILISFFIDCVAQHSNEILKISKYNKTSLESSCQERYVDESDSLVYLAVLQTSHLNMSQLYVAHFQMEQSLSQSFEQMCSVKVWNSSCESDHSKSNCYCQSNDDGVLSLILNMTANLEHSERTLQFILSNATSGDWNMTAETKLPKVYSPVNLTLLINGQSQDKYMCNITKPTEIRDVEITWCVQSVLNYTLHISTRSSTILNSSFNGCVMYTLTPAVIFENVTVSYIEVDDCQRHQSYRCNIYSRDNQNSCVDMCQDVVLTHVVITIIVILISSVCILITLKDNGTPINPLLIVLFVSVIAQIILVIIAATSIEYTGDTALHIWKIMAIYQSATYLLFIIIEFVLLCTHTKIDRYCIDEPWVYLIILICIQSLVGSVCLPFIIKYLMKKKPEKDIELTYIGRRQ</sequence>
<evidence type="ECO:0000256" key="1">
    <source>
        <dbReference type="SAM" id="Phobius"/>
    </source>
</evidence>
<feature type="transmembrane region" description="Helical" evidence="1">
    <location>
        <begin position="347"/>
        <end position="368"/>
    </location>
</feature>
<dbReference type="GeneID" id="106060283"/>
<feature type="transmembrane region" description="Helical" evidence="1">
    <location>
        <begin position="310"/>
        <end position="332"/>
    </location>
</feature>
<evidence type="ECO:0000313" key="2">
    <source>
        <dbReference type="Proteomes" id="UP001165740"/>
    </source>
</evidence>
<gene>
    <name evidence="3" type="primary">LOC106060283</name>
</gene>
<evidence type="ECO:0000313" key="3">
    <source>
        <dbReference type="RefSeq" id="XP_055865965.1"/>
    </source>
</evidence>
<proteinExistence type="predicted"/>
<keyword evidence="1" id="KW-1133">Transmembrane helix</keyword>
<dbReference type="Proteomes" id="UP001165740">
    <property type="component" value="Chromosome 14"/>
</dbReference>
<name>A0A9W2YTB8_BIOGL</name>
<keyword evidence="1" id="KW-0472">Membrane</keyword>
<organism evidence="2 3">
    <name type="scientific">Biomphalaria glabrata</name>
    <name type="common">Bloodfluke planorb</name>
    <name type="synonym">Freshwater snail</name>
    <dbReference type="NCBI Taxonomy" id="6526"/>
    <lineage>
        <taxon>Eukaryota</taxon>
        <taxon>Metazoa</taxon>
        <taxon>Spiralia</taxon>
        <taxon>Lophotrochozoa</taxon>
        <taxon>Mollusca</taxon>
        <taxon>Gastropoda</taxon>
        <taxon>Heterobranchia</taxon>
        <taxon>Euthyneura</taxon>
        <taxon>Panpulmonata</taxon>
        <taxon>Hygrophila</taxon>
        <taxon>Lymnaeoidea</taxon>
        <taxon>Planorbidae</taxon>
        <taxon>Biomphalaria</taxon>
    </lineage>
</organism>
<feature type="transmembrane region" description="Helical" evidence="1">
    <location>
        <begin position="278"/>
        <end position="298"/>
    </location>
</feature>
<reference evidence="3" key="1">
    <citation type="submission" date="2025-08" db="UniProtKB">
        <authorList>
            <consortium name="RefSeq"/>
        </authorList>
    </citation>
    <scope>IDENTIFICATION</scope>
</reference>
<keyword evidence="2" id="KW-1185">Reference proteome</keyword>
<protein>
    <submittedName>
        <fullName evidence="3">Uncharacterized protein LOC106060283</fullName>
    </submittedName>
</protein>
<feature type="transmembrane region" description="Helical" evidence="1">
    <location>
        <begin position="380"/>
        <end position="402"/>
    </location>
</feature>
<dbReference type="OrthoDB" id="6168740at2759"/>
<dbReference type="RefSeq" id="XP_055865965.1">
    <property type="nucleotide sequence ID" value="XM_056009990.1"/>
</dbReference>
<accession>A0A9W2YTB8</accession>
<keyword evidence="1" id="KW-0812">Transmembrane</keyword>